<dbReference type="Gene3D" id="2.20.130.30">
    <property type="entry name" value="Protein of unknown function DUF2782"/>
    <property type="match status" value="1"/>
</dbReference>
<feature type="region of interest" description="Disordered" evidence="1">
    <location>
        <begin position="24"/>
        <end position="57"/>
    </location>
</feature>
<evidence type="ECO:0000256" key="1">
    <source>
        <dbReference type="SAM" id="MobiDB-lite"/>
    </source>
</evidence>
<comment type="caution">
    <text evidence="2">The sequence shown here is derived from an EMBL/GenBank/DDBJ whole genome shotgun (WGS) entry which is preliminary data.</text>
</comment>
<organism evidence="2">
    <name type="scientific">mine drainage metagenome</name>
    <dbReference type="NCBI Taxonomy" id="410659"/>
    <lineage>
        <taxon>unclassified sequences</taxon>
        <taxon>metagenomes</taxon>
        <taxon>ecological metagenomes</taxon>
    </lineage>
</organism>
<evidence type="ECO:0008006" key="3">
    <source>
        <dbReference type="Google" id="ProtNLM"/>
    </source>
</evidence>
<sequence length="113" mass="12490">MSRVRTLIFLALCAPMLALAADQPPQLEPLPEPPAAPEGYEPDAASEPQVTITKRGEDSIEEYRVNGQLYMQKVTPPHGVPYYLIKKTVDGGWARMDGPSAPLAVPNWVIFRF</sequence>
<name>A0A1J5QGQ9_9ZZZZ</name>
<protein>
    <recommendedName>
        <fullName evidence="3">DUF2782 domain-containing protein</fullName>
    </recommendedName>
</protein>
<evidence type="ECO:0000313" key="2">
    <source>
        <dbReference type="EMBL" id="OIQ79188.1"/>
    </source>
</evidence>
<dbReference type="Pfam" id="PF11191">
    <property type="entry name" value="DUF2782"/>
    <property type="match status" value="1"/>
</dbReference>
<dbReference type="EMBL" id="MLJW01001258">
    <property type="protein sequence ID" value="OIQ79188.1"/>
    <property type="molecule type" value="Genomic_DNA"/>
</dbReference>
<proteinExistence type="predicted"/>
<accession>A0A1J5QGQ9</accession>
<gene>
    <name evidence="2" type="ORF">GALL_390810</name>
</gene>
<dbReference type="InterPro" id="IPR021357">
    <property type="entry name" value="DUF2782"/>
</dbReference>
<dbReference type="AlphaFoldDB" id="A0A1J5QGQ9"/>
<feature type="compositionally biased region" description="Pro residues" evidence="1">
    <location>
        <begin position="26"/>
        <end position="36"/>
    </location>
</feature>
<reference evidence="2" key="1">
    <citation type="submission" date="2016-10" db="EMBL/GenBank/DDBJ databases">
        <title>Sequence of Gallionella enrichment culture.</title>
        <authorList>
            <person name="Poehlein A."/>
            <person name="Muehling M."/>
            <person name="Daniel R."/>
        </authorList>
    </citation>
    <scope>NUCLEOTIDE SEQUENCE</scope>
</reference>